<protein>
    <submittedName>
        <fullName evidence="3">Late embryogenesis abundant hydroxyproline-rich glycoprotein family, putative</fullName>
    </submittedName>
</protein>
<gene>
    <name evidence="3" type="ORF">TCM_016786</name>
</gene>
<dbReference type="HOGENOM" id="CLU_050605_4_2_1"/>
<dbReference type="Proteomes" id="UP000026915">
    <property type="component" value="Chromosome 4"/>
</dbReference>
<keyword evidence="1" id="KW-1133">Transmembrane helix</keyword>
<proteinExistence type="predicted"/>
<dbReference type="Pfam" id="PF03168">
    <property type="entry name" value="LEA_2"/>
    <property type="match status" value="1"/>
</dbReference>
<feature type="domain" description="Late embryogenesis abundant protein LEA-2 subgroup" evidence="2">
    <location>
        <begin position="86"/>
        <end position="178"/>
    </location>
</feature>
<evidence type="ECO:0000313" key="4">
    <source>
        <dbReference type="Proteomes" id="UP000026915"/>
    </source>
</evidence>
<dbReference type="STRING" id="3641.A0A061ECB5"/>
<dbReference type="InterPro" id="IPR055301">
    <property type="entry name" value="Lea14-like_2"/>
</dbReference>
<dbReference type="AlphaFoldDB" id="A0A061ECB5"/>
<keyword evidence="1" id="KW-0812">Transmembrane</keyword>
<name>A0A061ECB5_THECC</name>
<evidence type="ECO:0000259" key="2">
    <source>
        <dbReference type="Pfam" id="PF03168"/>
    </source>
</evidence>
<dbReference type="eggNOG" id="ENOG502S0HQ">
    <property type="taxonomic scope" value="Eukaryota"/>
</dbReference>
<dbReference type="InParanoid" id="A0A061ECB5"/>
<dbReference type="Gene3D" id="2.60.40.1820">
    <property type="match status" value="1"/>
</dbReference>
<dbReference type="EMBL" id="CM001882">
    <property type="protein sequence ID" value="EOY02258.1"/>
    <property type="molecule type" value="Genomic_DNA"/>
</dbReference>
<keyword evidence="1" id="KW-0472">Membrane</keyword>
<organism evidence="3 4">
    <name type="scientific">Theobroma cacao</name>
    <name type="common">Cacao</name>
    <name type="synonym">Cocoa</name>
    <dbReference type="NCBI Taxonomy" id="3641"/>
    <lineage>
        <taxon>Eukaryota</taxon>
        <taxon>Viridiplantae</taxon>
        <taxon>Streptophyta</taxon>
        <taxon>Embryophyta</taxon>
        <taxon>Tracheophyta</taxon>
        <taxon>Spermatophyta</taxon>
        <taxon>Magnoliopsida</taxon>
        <taxon>eudicotyledons</taxon>
        <taxon>Gunneridae</taxon>
        <taxon>Pentapetalae</taxon>
        <taxon>rosids</taxon>
        <taxon>malvids</taxon>
        <taxon>Malvales</taxon>
        <taxon>Malvaceae</taxon>
        <taxon>Byttnerioideae</taxon>
        <taxon>Theobroma</taxon>
    </lineage>
</organism>
<accession>A0A061ECB5</accession>
<feature type="transmembrane region" description="Helical" evidence="1">
    <location>
        <begin position="21"/>
        <end position="48"/>
    </location>
</feature>
<dbReference type="Gramene" id="EOY02258">
    <property type="protein sequence ID" value="EOY02258"/>
    <property type="gene ID" value="TCM_016786"/>
</dbReference>
<sequence length="207" mass="23014">MTEDHEQISQKKHRQNICKRRCLSVGCVLIICLLLIFIIFLVLALTVFKAKQPRIKLLSATLDGVSPRITFPVFNIQLNITLDLQLLVVNRNRASFKHGSGKSFLSYRGNQIGEADIPPGFIPAMGSTTISSRLTLEVDEVVSNITALVSDVLDGQLVVDTRTRIPGRVTFLKLFKKHAVATSECHFTIAVLALKIQSQECKTKTKL</sequence>
<dbReference type="OMA" id="DCHIIFG"/>
<dbReference type="SUPFAM" id="SSF117070">
    <property type="entry name" value="LEA14-like"/>
    <property type="match status" value="1"/>
</dbReference>
<dbReference type="PANTHER" id="PTHR31852">
    <property type="entry name" value="LATE EMBRYOGENESIS ABUNDANT (LEA) HYDROXYPROLINE-RICH GLYCOPROTEIN FAMILY"/>
    <property type="match status" value="1"/>
</dbReference>
<evidence type="ECO:0000313" key="3">
    <source>
        <dbReference type="EMBL" id="EOY02258.1"/>
    </source>
</evidence>
<dbReference type="InterPro" id="IPR004864">
    <property type="entry name" value="LEA_2"/>
</dbReference>
<evidence type="ECO:0000256" key="1">
    <source>
        <dbReference type="SAM" id="Phobius"/>
    </source>
</evidence>
<reference evidence="3 4" key="1">
    <citation type="journal article" date="2013" name="Genome Biol.">
        <title>The genome sequence of the most widely cultivated cacao type and its use to identify candidate genes regulating pod color.</title>
        <authorList>
            <person name="Motamayor J.C."/>
            <person name="Mockaitis K."/>
            <person name="Schmutz J."/>
            <person name="Haiminen N."/>
            <person name="Iii D.L."/>
            <person name="Cornejo O."/>
            <person name="Findley S.D."/>
            <person name="Zheng P."/>
            <person name="Utro F."/>
            <person name="Royaert S."/>
            <person name="Saski C."/>
            <person name="Jenkins J."/>
            <person name="Podicheti R."/>
            <person name="Zhao M."/>
            <person name="Scheffler B.E."/>
            <person name="Stack J.C."/>
            <person name="Feltus F.A."/>
            <person name="Mustiga G.M."/>
            <person name="Amores F."/>
            <person name="Phillips W."/>
            <person name="Marelli J.P."/>
            <person name="May G.D."/>
            <person name="Shapiro H."/>
            <person name="Ma J."/>
            <person name="Bustamante C.D."/>
            <person name="Schnell R.J."/>
            <person name="Main D."/>
            <person name="Gilbert D."/>
            <person name="Parida L."/>
            <person name="Kuhn D.N."/>
        </authorList>
    </citation>
    <scope>NUCLEOTIDE SEQUENCE [LARGE SCALE GENOMIC DNA]</scope>
    <source>
        <strain evidence="4">cv. Matina 1-6</strain>
    </source>
</reference>
<keyword evidence="4" id="KW-1185">Reference proteome</keyword>